<evidence type="ECO:0000313" key="3">
    <source>
        <dbReference type="EMBL" id="WCL53571.1"/>
    </source>
</evidence>
<organism evidence="3 4">
    <name type="scientific">Gimibacter soli</name>
    <dbReference type="NCBI Taxonomy" id="3024400"/>
    <lineage>
        <taxon>Bacteria</taxon>
        <taxon>Pseudomonadati</taxon>
        <taxon>Pseudomonadota</taxon>
        <taxon>Alphaproteobacteria</taxon>
        <taxon>Kordiimonadales</taxon>
        <taxon>Temperatibacteraceae</taxon>
        <taxon>Gimibacter</taxon>
    </lineage>
</organism>
<dbReference type="SUPFAM" id="SSF51971">
    <property type="entry name" value="Nucleotide-binding domain"/>
    <property type="match status" value="1"/>
</dbReference>
<keyword evidence="4" id="KW-1185">Reference proteome</keyword>
<proteinExistence type="predicted"/>
<reference evidence="3" key="1">
    <citation type="submission" date="2023-01" db="EMBL/GenBank/DDBJ databases">
        <title>The genome sequence of Kordiimonadaceae bacterium 6D33.</title>
        <authorList>
            <person name="Liu Y."/>
        </authorList>
    </citation>
    <scope>NUCLEOTIDE SEQUENCE</scope>
    <source>
        <strain evidence="3">6D33</strain>
    </source>
</reference>
<evidence type="ECO:0000259" key="2">
    <source>
        <dbReference type="Pfam" id="PF01266"/>
    </source>
</evidence>
<dbReference type="Gene3D" id="3.30.9.10">
    <property type="entry name" value="D-Amino Acid Oxidase, subunit A, domain 2"/>
    <property type="match status" value="1"/>
</dbReference>
<dbReference type="Proteomes" id="UP001217500">
    <property type="component" value="Chromosome"/>
</dbReference>
<dbReference type="Pfam" id="PF01266">
    <property type="entry name" value="DAO"/>
    <property type="match status" value="1"/>
</dbReference>
<protein>
    <submittedName>
        <fullName evidence="3">FAD-dependent oxidoreductase</fullName>
    </submittedName>
</protein>
<evidence type="ECO:0000313" key="4">
    <source>
        <dbReference type="Proteomes" id="UP001217500"/>
    </source>
</evidence>
<dbReference type="PANTHER" id="PTHR13847:SF289">
    <property type="entry name" value="GLYCINE OXIDASE"/>
    <property type="match status" value="1"/>
</dbReference>
<dbReference type="GO" id="GO:0005737">
    <property type="term" value="C:cytoplasm"/>
    <property type="evidence" value="ECO:0007669"/>
    <property type="project" value="TreeGrafter"/>
</dbReference>
<gene>
    <name evidence="3" type="ORF">PH603_13610</name>
</gene>
<dbReference type="RefSeq" id="WP_289503083.1">
    <property type="nucleotide sequence ID" value="NZ_CP116805.1"/>
</dbReference>
<dbReference type="AlphaFoldDB" id="A0AAE9XR36"/>
<dbReference type="InterPro" id="IPR006076">
    <property type="entry name" value="FAD-dep_OxRdtase"/>
</dbReference>
<dbReference type="PANTHER" id="PTHR13847">
    <property type="entry name" value="SARCOSINE DEHYDROGENASE-RELATED"/>
    <property type="match status" value="1"/>
</dbReference>
<dbReference type="KEGG" id="gso:PH603_13610"/>
<dbReference type="Gene3D" id="3.50.50.60">
    <property type="entry name" value="FAD/NAD(P)-binding domain"/>
    <property type="match status" value="2"/>
</dbReference>
<dbReference type="EMBL" id="CP116805">
    <property type="protein sequence ID" value="WCL53571.1"/>
    <property type="molecule type" value="Genomic_DNA"/>
</dbReference>
<dbReference type="SUPFAM" id="SSF54373">
    <property type="entry name" value="FAD-linked reductases, C-terminal domain"/>
    <property type="match status" value="1"/>
</dbReference>
<dbReference type="GO" id="GO:0016491">
    <property type="term" value="F:oxidoreductase activity"/>
    <property type="evidence" value="ECO:0007669"/>
    <property type="project" value="UniProtKB-KW"/>
</dbReference>
<feature type="domain" description="FAD dependent oxidoreductase" evidence="2">
    <location>
        <begin position="4"/>
        <end position="405"/>
    </location>
</feature>
<evidence type="ECO:0000256" key="1">
    <source>
        <dbReference type="ARBA" id="ARBA00023002"/>
    </source>
</evidence>
<accession>A0AAE9XR36</accession>
<sequence>MGEIFIVGGGVVGLCAGVRLAEAGASVTLVDKAPDAPSGSAPCTFGTPQAPSWGNAGHIAVEQTAPLASGAMIRSAPKRLFSLGGALGLPLNAISAWAPFAARLVRAATPARFATGHNALKGLLADALPAWKDMATTIEAPNLVRDEGHIVVWESPESAARGYAAWMGEDIGTATLDHLDAKSLMDAQALVRGGVTLADGIRFSHTGQITDLARLQASLRAHFERLGGTIITGTATLARNDNRAQVRLDSGETLKPETILVTAGVGAGRIMEALGHRVPIIAERGYHIRASAEDWPADMPPLVFEDRSMIVTRYTDCVQAASFVEFGRPDTPADPTKWERLERHIAALGLPFGKRLQRWIGARPTLPDYLPAIGRSSLADNLVYAFGHQHLGLTLAPVTAGLVTDIISGASPRLDLAPLAVERFGFRKETA</sequence>
<name>A0AAE9XR36_9PROT</name>
<dbReference type="InterPro" id="IPR036188">
    <property type="entry name" value="FAD/NAD-bd_sf"/>
</dbReference>
<keyword evidence="1" id="KW-0560">Oxidoreductase</keyword>